<keyword evidence="3" id="KW-1185">Reference proteome</keyword>
<dbReference type="Pfam" id="PF05118">
    <property type="entry name" value="Asp_Arg_Hydrox"/>
    <property type="match status" value="1"/>
</dbReference>
<accession>A0ABP7AKB6</accession>
<dbReference type="EMBL" id="BAAAZO010000012">
    <property type="protein sequence ID" value="GAA3633766.1"/>
    <property type="molecule type" value="Genomic_DNA"/>
</dbReference>
<name>A0ABP7AKB6_9ACTN</name>
<dbReference type="Gene3D" id="2.60.120.330">
    <property type="entry name" value="B-lactam Antibiotic, Isopenicillin N Synthase, Chain"/>
    <property type="match status" value="1"/>
</dbReference>
<evidence type="ECO:0000259" key="1">
    <source>
        <dbReference type="Pfam" id="PF05118"/>
    </source>
</evidence>
<protein>
    <recommendedName>
        <fullName evidence="1">Aspartyl/asparaginy/proline hydroxylase domain-containing protein</fullName>
    </recommendedName>
</protein>
<dbReference type="InterPro" id="IPR007803">
    <property type="entry name" value="Asp/Arg/Pro-Hydrxlase"/>
</dbReference>
<dbReference type="InterPro" id="IPR027443">
    <property type="entry name" value="IPNS-like_sf"/>
</dbReference>
<evidence type="ECO:0000313" key="2">
    <source>
        <dbReference type="EMBL" id="GAA3633766.1"/>
    </source>
</evidence>
<comment type="caution">
    <text evidence="2">The sequence shown here is derived from an EMBL/GenBank/DDBJ whole genome shotgun (WGS) entry which is preliminary data.</text>
</comment>
<dbReference type="Proteomes" id="UP001501074">
    <property type="component" value="Unassembled WGS sequence"/>
</dbReference>
<reference evidence="3" key="1">
    <citation type="journal article" date="2019" name="Int. J. Syst. Evol. Microbiol.">
        <title>The Global Catalogue of Microorganisms (GCM) 10K type strain sequencing project: providing services to taxonomists for standard genome sequencing and annotation.</title>
        <authorList>
            <consortium name="The Broad Institute Genomics Platform"/>
            <consortium name="The Broad Institute Genome Sequencing Center for Infectious Disease"/>
            <person name="Wu L."/>
            <person name="Ma J."/>
        </authorList>
    </citation>
    <scope>NUCLEOTIDE SEQUENCE [LARGE SCALE GENOMIC DNA]</scope>
    <source>
        <strain evidence="3">JCM 16902</strain>
    </source>
</reference>
<sequence length="288" mass="33111">MNSTLHLHESHPALLEQVGRLRSVDTDLLERLRHEVMTIPRGWQTEYGQYQSGGWATLSLMNSTGDPQDVMIRDCDPVETTLLQQMPFLRSLLRGLGLRYMWVRLARLGANSFLWEHRDYADLKGVERHRLHLPLVTNSSAFLVVGGNKVHLDAGQFWRLTPTFAHGVCNLFGPDRIHLIMDCYKDDRLVDFLADQQAPPVVDTSLGQEETHLETEFSRALRLARLGYISAAEQHMLRLFYQRQMPEGTVYDLLSQLHDSLGRIEAADEWRRLKGILLEQIERKEVSG</sequence>
<feature type="domain" description="Aspartyl/asparaginy/proline hydroxylase" evidence="1">
    <location>
        <begin position="26"/>
        <end position="184"/>
    </location>
</feature>
<evidence type="ECO:0000313" key="3">
    <source>
        <dbReference type="Proteomes" id="UP001501074"/>
    </source>
</evidence>
<dbReference type="SUPFAM" id="SSF51197">
    <property type="entry name" value="Clavaminate synthase-like"/>
    <property type="match status" value="1"/>
</dbReference>
<organism evidence="2 3">
    <name type="scientific">Kineosporia mesophila</name>
    <dbReference type="NCBI Taxonomy" id="566012"/>
    <lineage>
        <taxon>Bacteria</taxon>
        <taxon>Bacillati</taxon>
        <taxon>Actinomycetota</taxon>
        <taxon>Actinomycetes</taxon>
        <taxon>Kineosporiales</taxon>
        <taxon>Kineosporiaceae</taxon>
        <taxon>Kineosporia</taxon>
    </lineage>
</organism>
<dbReference type="RefSeq" id="WP_231485689.1">
    <property type="nucleotide sequence ID" value="NZ_BAAAZO010000012.1"/>
</dbReference>
<gene>
    <name evidence="2" type="ORF">GCM10022223_60120</name>
</gene>
<proteinExistence type="predicted"/>